<evidence type="ECO:0000313" key="2">
    <source>
        <dbReference type="Proteomes" id="UP000026714"/>
    </source>
</evidence>
<accession>A0A059KL40</accession>
<comment type="caution">
    <text evidence="1">The sequence shown here is derived from an EMBL/GenBank/DDBJ whole genome shotgun (WGS) entry which is preliminary data.</text>
</comment>
<protein>
    <submittedName>
        <fullName evidence="1">Uncharacterized protein</fullName>
    </submittedName>
</protein>
<sequence length="39" mass="4511">MSDPLLLRVGRPAPDRFQASFRPDLRGDCPPYRPIGWRT</sequence>
<dbReference type="AlphaFoldDB" id="A0A059KL40"/>
<gene>
    <name evidence="1" type="ORF">X805_23240</name>
</gene>
<reference evidence="1 2" key="1">
    <citation type="journal article" date="2014" name="FEMS Microbiol. Ecol.">
        <title>Sphaerotilus natans encrusted with nanoball-shaped Fe(III) oxide minerals formed by nitrate-reducing mixotrophic Fe(II) oxidation.</title>
        <authorList>
            <person name="Park S."/>
            <person name="Kim D.H."/>
            <person name="Lee J.H."/>
            <person name="Hur H.G."/>
        </authorList>
    </citation>
    <scope>NUCLEOTIDE SEQUENCE [LARGE SCALE GENOMIC DNA]</scope>
    <source>
        <strain evidence="1 2">DSM 6575</strain>
    </source>
</reference>
<keyword evidence="2" id="KW-1185">Reference proteome</keyword>
<proteinExistence type="predicted"/>
<evidence type="ECO:0000313" key="1">
    <source>
        <dbReference type="EMBL" id="KDB52050.1"/>
    </source>
</evidence>
<name>A0A059KL40_9BURK</name>
<organism evidence="1 2">
    <name type="scientific">Sphaerotilus natans subsp. natans DSM 6575</name>
    <dbReference type="NCBI Taxonomy" id="1286631"/>
    <lineage>
        <taxon>Bacteria</taxon>
        <taxon>Pseudomonadati</taxon>
        <taxon>Pseudomonadota</taxon>
        <taxon>Betaproteobacteria</taxon>
        <taxon>Burkholderiales</taxon>
        <taxon>Sphaerotilaceae</taxon>
        <taxon>Sphaerotilus</taxon>
    </lineage>
</organism>
<dbReference type="EMBL" id="AZRA01000060">
    <property type="protein sequence ID" value="KDB52050.1"/>
    <property type="molecule type" value="Genomic_DNA"/>
</dbReference>
<dbReference type="Proteomes" id="UP000026714">
    <property type="component" value="Unassembled WGS sequence"/>
</dbReference>